<comment type="caution">
    <text evidence="4">The sequence shown here is derived from an EMBL/GenBank/DDBJ whole genome shotgun (WGS) entry which is preliminary data.</text>
</comment>
<dbReference type="AlphaFoldDB" id="A0A5B7DEI3"/>
<evidence type="ECO:0000313" key="4">
    <source>
        <dbReference type="EMBL" id="MPC19698.1"/>
    </source>
</evidence>
<dbReference type="OrthoDB" id="6347579at2759"/>
<feature type="domain" description="CCHC-type" evidence="3">
    <location>
        <begin position="92"/>
        <end position="107"/>
    </location>
</feature>
<dbReference type="GO" id="GO:0008270">
    <property type="term" value="F:zinc ion binding"/>
    <property type="evidence" value="ECO:0007669"/>
    <property type="project" value="UniProtKB-KW"/>
</dbReference>
<feature type="compositionally biased region" description="Low complexity" evidence="2">
    <location>
        <begin position="183"/>
        <end position="195"/>
    </location>
</feature>
<dbReference type="Proteomes" id="UP000324222">
    <property type="component" value="Unassembled WGS sequence"/>
</dbReference>
<dbReference type="GO" id="GO:0003676">
    <property type="term" value="F:nucleic acid binding"/>
    <property type="evidence" value="ECO:0007669"/>
    <property type="project" value="InterPro"/>
</dbReference>
<keyword evidence="5" id="KW-1185">Reference proteome</keyword>
<organism evidence="4 5">
    <name type="scientific">Portunus trituberculatus</name>
    <name type="common">Swimming crab</name>
    <name type="synonym">Neptunus trituberculatus</name>
    <dbReference type="NCBI Taxonomy" id="210409"/>
    <lineage>
        <taxon>Eukaryota</taxon>
        <taxon>Metazoa</taxon>
        <taxon>Ecdysozoa</taxon>
        <taxon>Arthropoda</taxon>
        <taxon>Crustacea</taxon>
        <taxon>Multicrustacea</taxon>
        <taxon>Malacostraca</taxon>
        <taxon>Eumalacostraca</taxon>
        <taxon>Eucarida</taxon>
        <taxon>Decapoda</taxon>
        <taxon>Pleocyemata</taxon>
        <taxon>Brachyura</taxon>
        <taxon>Eubrachyura</taxon>
        <taxon>Portunoidea</taxon>
        <taxon>Portunidae</taxon>
        <taxon>Portuninae</taxon>
        <taxon>Portunus</taxon>
    </lineage>
</organism>
<gene>
    <name evidence="4" type="ORF">E2C01_012625</name>
</gene>
<name>A0A5B7DEI3_PORTR</name>
<evidence type="ECO:0000259" key="3">
    <source>
        <dbReference type="PROSITE" id="PS50158"/>
    </source>
</evidence>
<accession>A0A5B7DEI3</accession>
<keyword evidence="1" id="KW-0862">Zinc</keyword>
<proteinExistence type="predicted"/>
<feature type="region of interest" description="Disordered" evidence="2">
    <location>
        <begin position="183"/>
        <end position="214"/>
    </location>
</feature>
<keyword evidence="1" id="KW-0479">Metal-binding</keyword>
<dbReference type="InterPro" id="IPR001878">
    <property type="entry name" value="Znf_CCHC"/>
</dbReference>
<keyword evidence="1" id="KW-0863">Zinc-finger</keyword>
<dbReference type="SUPFAM" id="SSF57756">
    <property type="entry name" value="Retrovirus zinc finger-like domains"/>
    <property type="match status" value="1"/>
</dbReference>
<dbReference type="PROSITE" id="PS50158">
    <property type="entry name" value="ZF_CCHC"/>
    <property type="match status" value="1"/>
</dbReference>
<evidence type="ECO:0000313" key="5">
    <source>
        <dbReference type="Proteomes" id="UP000324222"/>
    </source>
</evidence>
<dbReference type="Gene3D" id="4.10.60.10">
    <property type="entry name" value="Zinc finger, CCHC-type"/>
    <property type="match status" value="1"/>
</dbReference>
<dbReference type="EMBL" id="VSRR010000795">
    <property type="protein sequence ID" value="MPC19698.1"/>
    <property type="molecule type" value="Genomic_DNA"/>
</dbReference>
<dbReference type="SMART" id="SM00343">
    <property type="entry name" value="ZnF_C2HC"/>
    <property type="match status" value="2"/>
</dbReference>
<feature type="region of interest" description="Disordered" evidence="2">
    <location>
        <begin position="250"/>
        <end position="272"/>
    </location>
</feature>
<protein>
    <recommendedName>
        <fullName evidence="3">CCHC-type domain-containing protein</fullName>
    </recommendedName>
</protein>
<sequence>MVTVLSRDAFVDALEDQQVQIYVKQAHPADVQHALARAMEFEAFLYTTAAAVTPYHRFAAQKPPRCHLPARRRQVQQRRMRRTSSGEFNGFCWKCGKRGHRRSDCRSERMICSLEDVRARSPTKACCENCGRWGHRRAACSHMKDVMMVGESKAGWEFGPLSSQVVPGARRCQVPQRRYCVGGPSVGRSGRPPVSSGGGHWSDEDLRQGRSSGKSRFPCVRLAAVWRDWPLYGATRPRDVYHHGGWRGREATSIRGGHGGTLSARAGFPGSE</sequence>
<evidence type="ECO:0000256" key="2">
    <source>
        <dbReference type="SAM" id="MobiDB-lite"/>
    </source>
</evidence>
<evidence type="ECO:0000256" key="1">
    <source>
        <dbReference type="PROSITE-ProRule" id="PRU00047"/>
    </source>
</evidence>
<dbReference type="InterPro" id="IPR036875">
    <property type="entry name" value="Znf_CCHC_sf"/>
</dbReference>
<reference evidence="4 5" key="1">
    <citation type="submission" date="2019-05" db="EMBL/GenBank/DDBJ databases">
        <title>Another draft genome of Portunus trituberculatus and its Hox gene families provides insights of decapod evolution.</title>
        <authorList>
            <person name="Jeong J.-H."/>
            <person name="Song I."/>
            <person name="Kim S."/>
            <person name="Choi T."/>
            <person name="Kim D."/>
            <person name="Ryu S."/>
            <person name="Kim W."/>
        </authorList>
    </citation>
    <scope>NUCLEOTIDE SEQUENCE [LARGE SCALE GENOMIC DNA]</scope>
    <source>
        <tissue evidence="4">Muscle</tissue>
    </source>
</reference>